<dbReference type="PANTHER" id="PTHR46292">
    <property type="entry name" value="COILED-COIL DOMAIN-CONTAINING PROTEIN 102A"/>
    <property type="match status" value="1"/>
</dbReference>
<feature type="compositionally biased region" description="Acidic residues" evidence="4">
    <location>
        <begin position="475"/>
        <end position="494"/>
    </location>
</feature>
<dbReference type="AlphaFoldDB" id="L5KVF2"/>
<feature type="region of interest" description="Disordered" evidence="4">
    <location>
        <begin position="117"/>
        <end position="203"/>
    </location>
</feature>
<evidence type="ECO:0000313" key="6">
    <source>
        <dbReference type="EMBL" id="ELK15419.1"/>
    </source>
</evidence>
<dbReference type="Proteomes" id="UP000010552">
    <property type="component" value="Unassembled WGS sequence"/>
</dbReference>
<feature type="compositionally biased region" description="Basic and acidic residues" evidence="4">
    <location>
        <begin position="136"/>
        <end position="149"/>
    </location>
</feature>
<feature type="compositionally biased region" description="Low complexity" evidence="4">
    <location>
        <begin position="154"/>
        <end position="164"/>
    </location>
</feature>
<evidence type="ECO:0000256" key="4">
    <source>
        <dbReference type="SAM" id="MobiDB-lite"/>
    </source>
</evidence>
<feature type="region of interest" description="Disordered" evidence="4">
    <location>
        <begin position="1"/>
        <end position="68"/>
    </location>
</feature>
<reference evidence="7" key="1">
    <citation type="journal article" date="2013" name="Science">
        <title>Comparative analysis of bat genomes provides insight into the evolution of flight and immunity.</title>
        <authorList>
            <person name="Zhang G."/>
            <person name="Cowled C."/>
            <person name="Shi Z."/>
            <person name="Huang Z."/>
            <person name="Bishop-Lilly K.A."/>
            <person name="Fang X."/>
            <person name="Wynne J.W."/>
            <person name="Xiong Z."/>
            <person name="Baker M.L."/>
            <person name="Zhao W."/>
            <person name="Tachedjian M."/>
            <person name="Zhu Y."/>
            <person name="Zhou P."/>
            <person name="Jiang X."/>
            <person name="Ng J."/>
            <person name="Yang L."/>
            <person name="Wu L."/>
            <person name="Xiao J."/>
            <person name="Feng Y."/>
            <person name="Chen Y."/>
            <person name="Sun X."/>
            <person name="Zhang Y."/>
            <person name="Marsh G.A."/>
            <person name="Crameri G."/>
            <person name="Broder C.C."/>
            <person name="Frey K.G."/>
            <person name="Wang L.F."/>
            <person name="Wang J."/>
        </authorList>
    </citation>
    <scope>NUCLEOTIDE SEQUENCE [LARGE SCALE GENOMIC DNA]</scope>
</reference>
<sequence>MSHGPSPRLAESPQLSKGSLLTILGSPSPERMGPIDSLPPTPPSGTPSPGPPPTLPLPPAPALLADGDWESREELRLRELEEARARAAQMEKTMRWWSDCTANWRENECEARGRELARLRGARGAVEPTPDGPENELEREQEPVRDVGSERPQSSQELELVESLLKSRPEEPEGCWEARSTGAGGPRGNSGRQERSRLPWEDTATIEEDTSKLTALRLRLDESQKKLEGELSQWKIKYEELSKTKQEMLKQLSILKEAHQDELGRMSEDLEDELGARSSMDRKMAELRGEMERLQAENAAEWGRRERLETEKLGLERENKKLRVQVGDLEEALARRRRQTASALDCDLRASQAALFEKNKELADLKHVHGKLKKQFQEKVAELAHANRRVEQHEAEVKKLRLRVEELKKELAQAEDELDEAHNQARKLQRSLDEQTEQSENLQVQLEHLQSRLRRQQQNAPLFGKIRSARFGTEEAGDGASDLDEDEDLQIQVA</sequence>
<feature type="coiled-coil region" evidence="3">
    <location>
        <begin position="206"/>
        <end position="339"/>
    </location>
</feature>
<dbReference type="InterPro" id="IPR002928">
    <property type="entry name" value="Myosin_tail"/>
</dbReference>
<dbReference type="FunCoup" id="L5KVF2">
    <property type="interactions" value="562"/>
</dbReference>
<feature type="region of interest" description="Disordered" evidence="4">
    <location>
        <begin position="453"/>
        <end position="494"/>
    </location>
</feature>
<dbReference type="Gene3D" id="6.10.250.2420">
    <property type="match status" value="1"/>
</dbReference>
<dbReference type="EMBL" id="KB030537">
    <property type="protein sequence ID" value="ELK15419.1"/>
    <property type="molecule type" value="Genomic_DNA"/>
</dbReference>
<proteinExistence type="predicted"/>
<evidence type="ECO:0000256" key="3">
    <source>
        <dbReference type="SAM" id="Coils"/>
    </source>
</evidence>
<evidence type="ECO:0000256" key="2">
    <source>
        <dbReference type="ARBA" id="ARBA00040149"/>
    </source>
</evidence>
<evidence type="ECO:0000256" key="1">
    <source>
        <dbReference type="ARBA" id="ARBA00023054"/>
    </source>
</evidence>
<organism evidence="6 7">
    <name type="scientific">Pteropus alecto</name>
    <name type="common">Black flying fox</name>
    <dbReference type="NCBI Taxonomy" id="9402"/>
    <lineage>
        <taxon>Eukaryota</taxon>
        <taxon>Metazoa</taxon>
        <taxon>Chordata</taxon>
        <taxon>Craniata</taxon>
        <taxon>Vertebrata</taxon>
        <taxon>Euteleostomi</taxon>
        <taxon>Mammalia</taxon>
        <taxon>Eutheria</taxon>
        <taxon>Laurasiatheria</taxon>
        <taxon>Chiroptera</taxon>
        <taxon>Yinpterochiroptera</taxon>
        <taxon>Pteropodoidea</taxon>
        <taxon>Pteropodidae</taxon>
        <taxon>Pteropodinae</taxon>
        <taxon>Pteropus</taxon>
    </lineage>
</organism>
<dbReference type="PANTHER" id="PTHR46292:SF3">
    <property type="entry name" value="COILED-COIL DOMAIN-CONTAINING PROTEIN 102A"/>
    <property type="match status" value="1"/>
</dbReference>
<feature type="region of interest" description="Disordered" evidence="4">
    <location>
        <begin position="417"/>
        <end position="441"/>
    </location>
</feature>
<gene>
    <name evidence="6" type="ORF">PAL_GLEAN10011084</name>
</gene>
<keyword evidence="1 3" id="KW-0175">Coiled coil</keyword>
<protein>
    <recommendedName>
        <fullName evidence="2">Coiled-coil domain-containing protein 102A</fullName>
    </recommendedName>
</protein>
<evidence type="ECO:0000313" key="7">
    <source>
        <dbReference type="Proteomes" id="UP000010552"/>
    </source>
</evidence>
<keyword evidence="7" id="KW-1185">Reference proteome</keyword>
<accession>L5KVF2</accession>
<feature type="domain" description="Myosin tail" evidence="5">
    <location>
        <begin position="261"/>
        <end position="453"/>
    </location>
</feature>
<dbReference type="GO" id="GO:0016459">
    <property type="term" value="C:myosin complex"/>
    <property type="evidence" value="ECO:0007669"/>
    <property type="project" value="InterPro"/>
</dbReference>
<feature type="compositionally biased region" description="Pro residues" evidence="4">
    <location>
        <begin position="37"/>
        <end position="61"/>
    </location>
</feature>
<name>L5KVF2_PTEAL</name>
<dbReference type="eggNOG" id="ENOG502QSJ6">
    <property type="taxonomic scope" value="Eukaryota"/>
</dbReference>
<dbReference type="Pfam" id="PF01576">
    <property type="entry name" value="Myosin_tail_1"/>
    <property type="match status" value="1"/>
</dbReference>
<dbReference type="InParanoid" id="L5KVF2"/>
<dbReference type="STRING" id="9402.L5KVF2"/>
<evidence type="ECO:0000259" key="5">
    <source>
        <dbReference type="Pfam" id="PF01576"/>
    </source>
</evidence>